<dbReference type="InterPro" id="IPR028098">
    <property type="entry name" value="Glyco_trans_4-like_N"/>
</dbReference>
<dbReference type="OrthoDB" id="9802525at2"/>
<name>A0A2Z5UWN5_9COXI</name>
<evidence type="ECO:0000259" key="1">
    <source>
        <dbReference type="Pfam" id="PF13439"/>
    </source>
</evidence>
<feature type="domain" description="Glycosyltransferase subfamily 4-like N-terminal" evidence="1">
    <location>
        <begin position="14"/>
        <end position="167"/>
    </location>
</feature>
<evidence type="ECO:0000313" key="2">
    <source>
        <dbReference type="EMBL" id="BBB15451.1"/>
    </source>
</evidence>
<dbReference type="CDD" id="cd03801">
    <property type="entry name" value="GT4_PimA-like"/>
    <property type="match status" value="1"/>
</dbReference>
<evidence type="ECO:0000313" key="3">
    <source>
        <dbReference type="Proteomes" id="UP000282483"/>
    </source>
</evidence>
<accession>A0A2Z5UWN5</accession>
<reference evidence="2 3" key="1">
    <citation type="submission" date="2017-03" db="EMBL/GenBank/DDBJ databases">
        <title>The genome sequence of Candidatus Rickettsiella viridis.</title>
        <authorList>
            <person name="Nikoh N."/>
            <person name="Tsuchida T."/>
            <person name="Yamaguchi K."/>
            <person name="Maeda T."/>
            <person name="Shigenobu S."/>
            <person name="Fukatsu T."/>
        </authorList>
    </citation>
    <scope>NUCLEOTIDE SEQUENCE [LARGE SCALE GENOMIC DNA]</scope>
    <source>
        <strain evidence="2 3">Ap-RA04</strain>
    </source>
</reference>
<dbReference type="Proteomes" id="UP000282483">
    <property type="component" value="Chromosome"/>
</dbReference>
<keyword evidence="2" id="KW-0808">Transferase</keyword>
<dbReference type="Pfam" id="PF13439">
    <property type="entry name" value="Glyco_transf_4"/>
    <property type="match status" value="1"/>
</dbReference>
<sequence>MRLLFCNFHEANGGGQDSYLLSLIKTLQAHHSVALACPPSSRLYLTLQQKVPCFAINYKALFRQGRSLFKQLYAFKQWVEKQAIDIIHVNGSADHRAVLLIYPFLKHRPKLVLTKHNALRIKWGAWLRMRYFTDAIIAVSQSTEQHLLQAGIPLALIQTIPNGIDTHFYQPISTEQKKQLRQQHGLSMDDFILVSSAGTADCKNWPSLIAAIAALPAKLKNKINVIIAGKTPLPQQMQAIHPFNLNAQIIFTGLLADTRQWMRLGDVGFVLSNAEETISFACREMMAMGLPVIVSNYGGLPENVTDEVDGWIVPVNDIPALTQCLVRLLKQTDLTPIAQHARERAVKHFDKAVFIQSTLKLYQRLINLPLLPRQ</sequence>
<organism evidence="2 3">
    <name type="scientific">Candidatus Rickettsiella viridis</name>
    <dbReference type="NCBI Taxonomy" id="676208"/>
    <lineage>
        <taxon>Bacteria</taxon>
        <taxon>Pseudomonadati</taxon>
        <taxon>Pseudomonadota</taxon>
        <taxon>Gammaproteobacteria</taxon>
        <taxon>Legionellales</taxon>
        <taxon>Coxiellaceae</taxon>
        <taxon>Rickettsiella</taxon>
    </lineage>
</organism>
<gene>
    <name evidence="2" type="ORF">RVIR1_09770</name>
</gene>
<dbReference type="KEGG" id="rvi:RVIR1_09770"/>
<protein>
    <submittedName>
        <fullName evidence="2">Putative glycosyl transferase</fullName>
    </submittedName>
</protein>
<proteinExistence type="predicted"/>
<dbReference type="EMBL" id="AP018005">
    <property type="protein sequence ID" value="BBB15451.1"/>
    <property type="molecule type" value="Genomic_DNA"/>
</dbReference>
<keyword evidence="3" id="KW-1185">Reference proteome</keyword>
<dbReference type="SUPFAM" id="SSF53756">
    <property type="entry name" value="UDP-Glycosyltransferase/glycogen phosphorylase"/>
    <property type="match status" value="1"/>
</dbReference>
<dbReference type="RefSeq" id="WP_126322907.1">
    <property type="nucleotide sequence ID" value="NZ_AP018005.1"/>
</dbReference>
<dbReference type="PANTHER" id="PTHR12526">
    <property type="entry name" value="GLYCOSYLTRANSFERASE"/>
    <property type="match status" value="1"/>
</dbReference>
<dbReference type="Pfam" id="PF13692">
    <property type="entry name" value="Glyco_trans_1_4"/>
    <property type="match status" value="1"/>
</dbReference>
<dbReference type="AlphaFoldDB" id="A0A2Z5UWN5"/>
<dbReference type="Gene3D" id="3.40.50.2000">
    <property type="entry name" value="Glycogen Phosphorylase B"/>
    <property type="match status" value="2"/>
</dbReference>
<dbReference type="GO" id="GO:0016757">
    <property type="term" value="F:glycosyltransferase activity"/>
    <property type="evidence" value="ECO:0007669"/>
    <property type="project" value="UniProtKB-ARBA"/>
</dbReference>